<evidence type="ECO:0000313" key="2">
    <source>
        <dbReference type="EMBL" id="MPC73821.1"/>
    </source>
</evidence>
<accession>A0A5B7HLQ7</accession>
<comment type="caution">
    <text evidence="2">The sequence shown here is derived from an EMBL/GenBank/DDBJ whole genome shotgun (WGS) entry which is preliminary data.</text>
</comment>
<feature type="region of interest" description="Disordered" evidence="1">
    <location>
        <begin position="74"/>
        <end position="138"/>
    </location>
</feature>
<gene>
    <name evidence="2" type="ORF">E2C01_068160</name>
</gene>
<sequence length="138" mass="15744">MPRITRYCFFCAARVERLLRESPRIIKRRKKAASLLAEPNPQEASAPDGITQVPHIINKIPARPPSPLVRRKIHTRTYKVADAPPLRRRRRRRRRLQQQPGASPYPPPHAGSEAPRKRACPRLCLRSAGDENLQGRGP</sequence>
<proteinExistence type="predicted"/>
<dbReference type="AlphaFoldDB" id="A0A5B7HLQ7"/>
<keyword evidence="3" id="KW-1185">Reference proteome</keyword>
<reference evidence="2 3" key="1">
    <citation type="submission" date="2019-05" db="EMBL/GenBank/DDBJ databases">
        <title>Another draft genome of Portunus trituberculatus and its Hox gene families provides insights of decapod evolution.</title>
        <authorList>
            <person name="Jeong J.-H."/>
            <person name="Song I."/>
            <person name="Kim S."/>
            <person name="Choi T."/>
            <person name="Kim D."/>
            <person name="Ryu S."/>
            <person name="Kim W."/>
        </authorList>
    </citation>
    <scope>NUCLEOTIDE SEQUENCE [LARGE SCALE GENOMIC DNA]</scope>
    <source>
        <tissue evidence="2">Muscle</tissue>
    </source>
</reference>
<organism evidence="2 3">
    <name type="scientific">Portunus trituberculatus</name>
    <name type="common">Swimming crab</name>
    <name type="synonym">Neptunus trituberculatus</name>
    <dbReference type="NCBI Taxonomy" id="210409"/>
    <lineage>
        <taxon>Eukaryota</taxon>
        <taxon>Metazoa</taxon>
        <taxon>Ecdysozoa</taxon>
        <taxon>Arthropoda</taxon>
        <taxon>Crustacea</taxon>
        <taxon>Multicrustacea</taxon>
        <taxon>Malacostraca</taxon>
        <taxon>Eumalacostraca</taxon>
        <taxon>Eucarida</taxon>
        <taxon>Decapoda</taxon>
        <taxon>Pleocyemata</taxon>
        <taxon>Brachyura</taxon>
        <taxon>Eubrachyura</taxon>
        <taxon>Portunoidea</taxon>
        <taxon>Portunidae</taxon>
        <taxon>Portuninae</taxon>
        <taxon>Portunus</taxon>
    </lineage>
</organism>
<evidence type="ECO:0000313" key="3">
    <source>
        <dbReference type="Proteomes" id="UP000324222"/>
    </source>
</evidence>
<protein>
    <submittedName>
        <fullName evidence="2">Uncharacterized protein</fullName>
    </submittedName>
</protein>
<name>A0A5B7HLQ7_PORTR</name>
<feature type="compositionally biased region" description="Basic residues" evidence="1">
    <location>
        <begin position="86"/>
        <end position="96"/>
    </location>
</feature>
<dbReference type="EMBL" id="VSRR010037617">
    <property type="protein sequence ID" value="MPC73821.1"/>
    <property type="molecule type" value="Genomic_DNA"/>
</dbReference>
<evidence type="ECO:0000256" key="1">
    <source>
        <dbReference type="SAM" id="MobiDB-lite"/>
    </source>
</evidence>
<dbReference type="Proteomes" id="UP000324222">
    <property type="component" value="Unassembled WGS sequence"/>
</dbReference>